<keyword evidence="2" id="KW-1185">Reference proteome</keyword>
<sequence length="431" mass="47010">MDAGKKVVLAGILEYLIERVGRDNVHYVMVGGEARPGFPVRLHPVAKPRPLAAVGSALARTGTGRASLQESLLGTRAVRREIHRTLDLLAPATEIYDTVRMAQHAPERVATKQICYLDDLFSERYGSMLSAARRFPDVNVQPLGNFAAHVPQVLRPLAEHPVGQRGLLLLEQRLVRRSEDRTADRFDATLLINEQEAGRLRQRCGTAPGRIRAIPPLLVPRHPQQRREYRGASEFVFLGQLSLPHNDDGLRDFLRRVWPLVLAARPDARLRVVGRHPLPPLRKLIEQNAGSVTLEGFVPDLSGLFSGTAALINPLRFGSGVKLKVIEALGAGLPVVSTGVGADGVDTGSDKGVLVSDDAAGLAELLLSVTDTGCNRRLSAAAAEHFRARYSREAVFACYDAAFALEGASHRRHVPAVRPHTRDAVELKLTP</sequence>
<reference evidence="1 2" key="1">
    <citation type="journal article" date="2012" name="J. Bacteriol.">
        <title>Complete Genome Sequence of Mycobacterium vaccae Type Strain ATCC 25954.</title>
        <authorList>
            <person name="Ho Y.S."/>
            <person name="Adroub S.A."/>
            <person name="Abadi M."/>
            <person name="Al Alwan B."/>
            <person name="Alkhateeb R."/>
            <person name="Gao G."/>
            <person name="Ragab A."/>
            <person name="Ali S."/>
            <person name="van Soolingen D."/>
            <person name="Bitter W."/>
            <person name="Pain A."/>
            <person name="Abdallah A.M."/>
        </authorList>
    </citation>
    <scope>NUCLEOTIDE SEQUENCE [LARGE SCALE GENOMIC DNA]</scope>
    <source>
        <strain evidence="1 2">ATCC 25954</strain>
    </source>
</reference>
<dbReference type="PATRIC" id="fig|1194972.3.peg.1049"/>
<protein>
    <submittedName>
        <fullName evidence="1">Group 1 glycosyl transferase</fullName>
    </submittedName>
</protein>
<dbReference type="CDD" id="cd03801">
    <property type="entry name" value="GT4_PimA-like"/>
    <property type="match status" value="1"/>
</dbReference>
<dbReference type="Proteomes" id="UP000006072">
    <property type="component" value="Unassembled WGS sequence"/>
</dbReference>
<dbReference type="Pfam" id="PF13692">
    <property type="entry name" value="Glyco_trans_1_4"/>
    <property type="match status" value="1"/>
</dbReference>
<dbReference type="Gene3D" id="3.40.50.2000">
    <property type="entry name" value="Glycogen Phosphorylase B"/>
    <property type="match status" value="2"/>
</dbReference>
<dbReference type="SUPFAM" id="SSF53756">
    <property type="entry name" value="UDP-Glycosyltransferase/glycogen phosphorylase"/>
    <property type="match status" value="1"/>
</dbReference>
<dbReference type="EMBL" id="ALQA01000007">
    <property type="protein sequence ID" value="EJZ11674.1"/>
    <property type="molecule type" value="Genomic_DNA"/>
</dbReference>
<gene>
    <name evidence="1" type="ORF">MVAC_05177</name>
</gene>
<organism evidence="1 2">
    <name type="scientific">Mycolicibacterium vaccae ATCC 25954</name>
    <dbReference type="NCBI Taxonomy" id="1194972"/>
    <lineage>
        <taxon>Bacteria</taxon>
        <taxon>Bacillati</taxon>
        <taxon>Actinomycetota</taxon>
        <taxon>Actinomycetes</taxon>
        <taxon>Mycobacteriales</taxon>
        <taxon>Mycobacteriaceae</taxon>
        <taxon>Mycolicibacterium</taxon>
    </lineage>
</organism>
<dbReference type="eggNOG" id="COG0438">
    <property type="taxonomic scope" value="Bacteria"/>
</dbReference>
<evidence type="ECO:0000313" key="2">
    <source>
        <dbReference type="Proteomes" id="UP000006072"/>
    </source>
</evidence>
<evidence type="ECO:0000313" key="1">
    <source>
        <dbReference type="EMBL" id="EJZ11674.1"/>
    </source>
</evidence>
<name>K0VKJ8_MYCVA</name>
<dbReference type="PANTHER" id="PTHR12526:SF600">
    <property type="entry name" value="GLYCOSYL TRANSFERASE GROUP 1"/>
    <property type="match status" value="1"/>
</dbReference>
<accession>K0VKJ8</accession>
<dbReference type="PANTHER" id="PTHR12526">
    <property type="entry name" value="GLYCOSYLTRANSFERASE"/>
    <property type="match status" value="1"/>
</dbReference>
<dbReference type="HOGENOM" id="CLU_028014_3_1_11"/>
<comment type="caution">
    <text evidence="1">The sequence shown here is derived from an EMBL/GenBank/DDBJ whole genome shotgun (WGS) entry which is preliminary data.</text>
</comment>
<dbReference type="AlphaFoldDB" id="K0VKJ8"/>
<keyword evidence="1" id="KW-0808">Transferase</keyword>
<proteinExistence type="predicted"/>
<dbReference type="GO" id="GO:0016757">
    <property type="term" value="F:glycosyltransferase activity"/>
    <property type="evidence" value="ECO:0007669"/>
    <property type="project" value="TreeGrafter"/>
</dbReference>